<evidence type="ECO:0000256" key="10">
    <source>
        <dbReference type="RuleBase" id="RU003826"/>
    </source>
</evidence>
<comment type="catalytic activity">
    <reaction evidence="7 9 10">
        <text>2-(2-carboxy-4-methylthiazol-5-yl)ethyl phosphate + 4-amino-2-methyl-5-(diphosphooxymethyl)pyrimidine + 2 H(+) = thiamine phosphate + CO2 + diphosphate</text>
        <dbReference type="Rhea" id="RHEA:47848"/>
        <dbReference type="ChEBI" id="CHEBI:15378"/>
        <dbReference type="ChEBI" id="CHEBI:16526"/>
        <dbReference type="ChEBI" id="CHEBI:33019"/>
        <dbReference type="ChEBI" id="CHEBI:37575"/>
        <dbReference type="ChEBI" id="CHEBI:57841"/>
        <dbReference type="ChEBI" id="CHEBI:62890"/>
        <dbReference type="EC" id="2.5.1.3"/>
    </reaction>
</comment>
<dbReference type="GO" id="GO:0005737">
    <property type="term" value="C:cytoplasm"/>
    <property type="evidence" value="ECO:0007669"/>
    <property type="project" value="TreeGrafter"/>
</dbReference>
<dbReference type="HAMAP" id="MF_00097">
    <property type="entry name" value="TMP_synthase"/>
    <property type="match status" value="1"/>
</dbReference>
<reference evidence="13" key="2">
    <citation type="journal article" date="2021" name="PeerJ">
        <title>Extensive microbial diversity within the chicken gut microbiome revealed by metagenomics and culture.</title>
        <authorList>
            <person name="Gilroy R."/>
            <person name="Ravi A."/>
            <person name="Getino M."/>
            <person name="Pursley I."/>
            <person name="Horton D.L."/>
            <person name="Alikhan N.F."/>
            <person name="Baker D."/>
            <person name="Gharbi K."/>
            <person name="Hall N."/>
            <person name="Watson M."/>
            <person name="Adriaenssens E.M."/>
            <person name="Foster-Nyarko E."/>
            <person name="Jarju S."/>
            <person name="Secka A."/>
            <person name="Antonio M."/>
            <person name="Oren A."/>
            <person name="Chaudhuri R.R."/>
            <person name="La Ragione R."/>
            <person name="Hildebrand F."/>
            <person name="Pallen M.J."/>
        </authorList>
    </citation>
    <scope>NUCLEOTIDE SEQUENCE</scope>
    <source>
        <strain evidence="13">ChiHjej10B9-9673</strain>
    </source>
</reference>
<organism evidence="13 14">
    <name type="scientific">Candidatus Scatomorpha merdipullorum</name>
    <dbReference type="NCBI Taxonomy" id="2840927"/>
    <lineage>
        <taxon>Bacteria</taxon>
        <taxon>Bacillati</taxon>
        <taxon>Bacillota</taxon>
        <taxon>Clostridia</taxon>
        <taxon>Eubacteriales</taxon>
        <taxon>Candidatus Scatomorpha</taxon>
    </lineage>
</organism>
<comment type="caution">
    <text evidence="13">The sequence shown here is derived from an EMBL/GenBank/DDBJ whole genome shotgun (WGS) entry which is preliminary data.</text>
</comment>
<dbReference type="EMBL" id="DVJK01000254">
    <property type="protein sequence ID" value="HIS67674.1"/>
    <property type="molecule type" value="Genomic_DNA"/>
</dbReference>
<keyword evidence="2 9" id="KW-0808">Transferase</keyword>
<evidence type="ECO:0000256" key="6">
    <source>
        <dbReference type="ARBA" id="ARBA00047334"/>
    </source>
</evidence>
<comment type="function">
    <text evidence="9">Condenses 4-methyl-5-(beta-hydroxyethyl)thiazole monophosphate (THZ-P) and 2-methyl-4-amino-5-hydroxymethyl pyrimidine pyrophosphate (HMP-PP) to form thiamine monophosphate (TMP).</text>
</comment>
<feature type="binding site" evidence="9">
    <location>
        <position position="74"/>
    </location>
    <ligand>
        <name>Mg(2+)</name>
        <dbReference type="ChEBI" id="CHEBI:18420"/>
    </ligand>
</feature>
<dbReference type="SUPFAM" id="SSF51391">
    <property type="entry name" value="Thiamin phosphate synthase"/>
    <property type="match status" value="1"/>
</dbReference>
<proteinExistence type="inferred from homology"/>
<dbReference type="InterPro" id="IPR022998">
    <property type="entry name" value="ThiamineP_synth_TenI"/>
</dbReference>
<feature type="binding site" evidence="9">
    <location>
        <position position="93"/>
    </location>
    <ligand>
        <name>Mg(2+)</name>
        <dbReference type="ChEBI" id="CHEBI:18420"/>
    </ligand>
</feature>
<feature type="binding site" evidence="9">
    <location>
        <position position="112"/>
    </location>
    <ligand>
        <name>4-amino-2-methyl-5-(diphosphooxymethyl)pyrimidine</name>
        <dbReference type="ChEBI" id="CHEBI:57841"/>
    </ligand>
</feature>
<feature type="binding site" evidence="9">
    <location>
        <position position="169"/>
    </location>
    <ligand>
        <name>2-[(2R,5Z)-2-carboxy-4-methylthiazol-5(2H)-ylidene]ethyl phosphate</name>
        <dbReference type="ChEBI" id="CHEBI:62899"/>
    </ligand>
</feature>
<dbReference type="InterPro" id="IPR013785">
    <property type="entry name" value="Aldolase_TIM"/>
</dbReference>
<feature type="binding site" evidence="9">
    <location>
        <begin position="138"/>
        <end position="140"/>
    </location>
    <ligand>
        <name>2-[(2R,5Z)-2-carboxy-4-methylthiazol-5(2H)-ylidene]ethyl phosphate</name>
        <dbReference type="ChEBI" id="CHEBI:62899"/>
    </ligand>
</feature>
<evidence type="ECO:0000256" key="5">
    <source>
        <dbReference type="ARBA" id="ARBA00022977"/>
    </source>
</evidence>
<comment type="similarity">
    <text evidence="9 10">Belongs to the thiamine-phosphate synthase family.</text>
</comment>
<dbReference type="NCBIfam" id="TIGR00693">
    <property type="entry name" value="thiE"/>
    <property type="match status" value="1"/>
</dbReference>
<feature type="binding site" evidence="9">
    <location>
        <position position="141"/>
    </location>
    <ligand>
        <name>4-amino-2-methyl-5-(diphosphooxymethyl)pyrimidine</name>
        <dbReference type="ChEBI" id="CHEBI:57841"/>
    </ligand>
</feature>
<dbReference type="Proteomes" id="UP000824001">
    <property type="component" value="Unassembled WGS sequence"/>
</dbReference>
<keyword evidence="4 9" id="KW-0460">Magnesium</keyword>
<dbReference type="GO" id="GO:0004789">
    <property type="term" value="F:thiamine-phosphate diphosphorylase activity"/>
    <property type="evidence" value="ECO:0007669"/>
    <property type="project" value="UniProtKB-UniRule"/>
</dbReference>
<feature type="binding site" evidence="9">
    <location>
        <begin position="41"/>
        <end position="45"/>
    </location>
    <ligand>
        <name>4-amino-2-methyl-5-(diphosphooxymethyl)pyrimidine</name>
        <dbReference type="ChEBI" id="CHEBI:57841"/>
    </ligand>
</feature>
<gene>
    <name evidence="9 13" type="primary">thiE</name>
    <name evidence="13" type="ORF">IAC18_08910</name>
</gene>
<dbReference type="PANTHER" id="PTHR20857:SF15">
    <property type="entry name" value="THIAMINE-PHOSPHATE SYNTHASE"/>
    <property type="match status" value="1"/>
</dbReference>
<sequence length="212" mass="22237">MKIKPGELRLYAVTDRAWAHDADGVMDQVRAAIKGGATFVQLREKELDPRSFLSEARWIVELCHRLGVRCVINDNVDVALLSGADGVHVGQEDMACEKARAMLGPGRIIGVSAHNVEEARAAEAAGADYLGSGAAFPTDTKDVRGHFVTPEGFRAITGAVSIPVVAIGGITKENLPQLAGCGLAGAAVVSALFAQPDVEAAARELLPLCEAL</sequence>
<accession>A0A9D1JWW7</accession>
<comment type="catalytic activity">
    <reaction evidence="6 9 10">
        <text>4-methyl-5-(2-phosphooxyethyl)-thiazole + 4-amino-2-methyl-5-(diphosphooxymethyl)pyrimidine + H(+) = thiamine phosphate + diphosphate</text>
        <dbReference type="Rhea" id="RHEA:22328"/>
        <dbReference type="ChEBI" id="CHEBI:15378"/>
        <dbReference type="ChEBI" id="CHEBI:33019"/>
        <dbReference type="ChEBI" id="CHEBI:37575"/>
        <dbReference type="ChEBI" id="CHEBI:57841"/>
        <dbReference type="ChEBI" id="CHEBI:58296"/>
        <dbReference type="EC" id="2.5.1.3"/>
    </reaction>
</comment>
<dbReference type="Pfam" id="PF02581">
    <property type="entry name" value="TMP-TENI"/>
    <property type="match status" value="1"/>
</dbReference>
<comment type="pathway">
    <text evidence="1 9 11">Cofactor biosynthesis; thiamine diphosphate biosynthesis; thiamine phosphate from 4-amino-2-methyl-5-diphosphomethylpyrimidine and 4-methyl-5-(2-phosphoethyl)-thiazole: step 1/1.</text>
</comment>
<dbReference type="FunFam" id="3.20.20.70:FF:000096">
    <property type="entry name" value="Thiamine-phosphate synthase"/>
    <property type="match status" value="1"/>
</dbReference>
<dbReference type="CDD" id="cd00564">
    <property type="entry name" value="TMP_TenI"/>
    <property type="match status" value="1"/>
</dbReference>
<protein>
    <recommendedName>
        <fullName evidence="9">Thiamine-phosphate synthase</fullName>
        <shortName evidence="9">TP synthase</shortName>
        <shortName evidence="9">TPS</shortName>
        <ecNumber evidence="9">2.5.1.3</ecNumber>
    </recommendedName>
    <alternativeName>
        <fullName evidence="9">Thiamine-phosphate pyrophosphorylase</fullName>
        <shortName evidence="9">TMP pyrophosphorylase</shortName>
        <shortName evidence="9">TMP-PPase</shortName>
    </alternativeName>
</protein>
<evidence type="ECO:0000256" key="3">
    <source>
        <dbReference type="ARBA" id="ARBA00022723"/>
    </source>
</evidence>
<dbReference type="InterPro" id="IPR036206">
    <property type="entry name" value="ThiamineP_synth_sf"/>
</dbReference>
<evidence type="ECO:0000256" key="7">
    <source>
        <dbReference type="ARBA" id="ARBA00047851"/>
    </source>
</evidence>
<evidence type="ECO:0000256" key="1">
    <source>
        <dbReference type="ARBA" id="ARBA00005165"/>
    </source>
</evidence>
<evidence type="ECO:0000313" key="13">
    <source>
        <dbReference type="EMBL" id="HIS67674.1"/>
    </source>
</evidence>
<dbReference type="GO" id="GO:0009228">
    <property type="term" value="P:thiamine biosynthetic process"/>
    <property type="evidence" value="ECO:0007669"/>
    <property type="project" value="UniProtKB-KW"/>
</dbReference>
<feature type="binding site" evidence="9">
    <location>
        <position position="73"/>
    </location>
    <ligand>
        <name>4-amino-2-methyl-5-(diphosphooxymethyl)pyrimidine</name>
        <dbReference type="ChEBI" id="CHEBI:57841"/>
    </ligand>
</feature>
<dbReference type="AlphaFoldDB" id="A0A9D1JWW7"/>
<dbReference type="PANTHER" id="PTHR20857">
    <property type="entry name" value="THIAMINE-PHOSPHATE PYROPHOSPHORYLASE"/>
    <property type="match status" value="1"/>
</dbReference>
<feature type="domain" description="Thiamine phosphate synthase/TenI" evidence="12">
    <location>
        <begin position="10"/>
        <end position="192"/>
    </location>
</feature>
<name>A0A9D1JWW7_9FIRM</name>
<dbReference type="InterPro" id="IPR034291">
    <property type="entry name" value="TMP_synthase"/>
</dbReference>
<evidence type="ECO:0000313" key="14">
    <source>
        <dbReference type="Proteomes" id="UP000824001"/>
    </source>
</evidence>
<evidence type="ECO:0000256" key="4">
    <source>
        <dbReference type="ARBA" id="ARBA00022842"/>
    </source>
</evidence>
<dbReference type="GO" id="GO:0009229">
    <property type="term" value="P:thiamine diphosphate biosynthetic process"/>
    <property type="evidence" value="ECO:0007669"/>
    <property type="project" value="UniProtKB-UniRule"/>
</dbReference>
<comment type="cofactor">
    <cofactor evidence="9">
        <name>Mg(2+)</name>
        <dbReference type="ChEBI" id="CHEBI:18420"/>
    </cofactor>
    <text evidence="9">Binds 1 Mg(2+) ion per subunit.</text>
</comment>
<dbReference type="GO" id="GO:0000287">
    <property type="term" value="F:magnesium ion binding"/>
    <property type="evidence" value="ECO:0007669"/>
    <property type="project" value="UniProtKB-UniRule"/>
</dbReference>
<keyword evidence="5 9" id="KW-0784">Thiamine biosynthesis</keyword>
<dbReference type="Gene3D" id="3.20.20.70">
    <property type="entry name" value="Aldolase class I"/>
    <property type="match status" value="1"/>
</dbReference>
<comment type="catalytic activity">
    <reaction evidence="8 9 10">
        <text>2-[(2R,5Z)-2-carboxy-4-methylthiazol-5(2H)-ylidene]ethyl phosphate + 4-amino-2-methyl-5-(diphosphooxymethyl)pyrimidine + 2 H(+) = thiamine phosphate + CO2 + diphosphate</text>
        <dbReference type="Rhea" id="RHEA:47844"/>
        <dbReference type="ChEBI" id="CHEBI:15378"/>
        <dbReference type="ChEBI" id="CHEBI:16526"/>
        <dbReference type="ChEBI" id="CHEBI:33019"/>
        <dbReference type="ChEBI" id="CHEBI:37575"/>
        <dbReference type="ChEBI" id="CHEBI:57841"/>
        <dbReference type="ChEBI" id="CHEBI:62899"/>
        <dbReference type="EC" id="2.5.1.3"/>
    </reaction>
</comment>
<reference evidence="13" key="1">
    <citation type="submission" date="2020-10" db="EMBL/GenBank/DDBJ databases">
        <authorList>
            <person name="Gilroy R."/>
        </authorList>
    </citation>
    <scope>NUCLEOTIDE SEQUENCE</scope>
    <source>
        <strain evidence="13">ChiHjej10B9-9673</strain>
    </source>
</reference>
<feature type="binding site" evidence="9">
    <location>
        <begin position="189"/>
        <end position="190"/>
    </location>
    <ligand>
        <name>2-[(2R,5Z)-2-carboxy-4-methylthiazol-5(2H)-ylidene]ethyl phosphate</name>
        <dbReference type="ChEBI" id="CHEBI:62899"/>
    </ligand>
</feature>
<dbReference type="EC" id="2.5.1.3" evidence="9"/>
<evidence type="ECO:0000256" key="11">
    <source>
        <dbReference type="RuleBase" id="RU004253"/>
    </source>
</evidence>
<keyword evidence="3 9" id="KW-0479">Metal-binding</keyword>
<evidence type="ECO:0000259" key="12">
    <source>
        <dbReference type="Pfam" id="PF02581"/>
    </source>
</evidence>
<evidence type="ECO:0000256" key="8">
    <source>
        <dbReference type="ARBA" id="ARBA00047883"/>
    </source>
</evidence>
<evidence type="ECO:0000256" key="9">
    <source>
        <dbReference type="HAMAP-Rule" id="MF_00097"/>
    </source>
</evidence>
<evidence type="ECO:0000256" key="2">
    <source>
        <dbReference type="ARBA" id="ARBA00022679"/>
    </source>
</evidence>